<evidence type="ECO:0000313" key="1">
    <source>
        <dbReference type="EMBL" id="PPK87294.1"/>
    </source>
</evidence>
<dbReference type="OrthoDB" id="941905at2"/>
<dbReference type="InterPro" id="IPR013785">
    <property type="entry name" value="Aldolase_TIM"/>
</dbReference>
<dbReference type="AlphaFoldDB" id="A0A2S6I715"/>
<gene>
    <name evidence="1" type="ORF">CLV84_0232</name>
</gene>
<dbReference type="SUPFAM" id="SSF51366">
    <property type="entry name" value="Ribulose-phoshate binding barrel"/>
    <property type="match status" value="1"/>
</dbReference>
<proteinExistence type="predicted"/>
<keyword evidence="1" id="KW-0413">Isomerase</keyword>
<dbReference type="InterPro" id="IPR011060">
    <property type="entry name" value="RibuloseP-bd_barrel"/>
</dbReference>
<keyword evidence="2" id="KW-1185">Reference proteome</keyword>
<dbReference type="Gene3D" id="3.20.20.70">
    <property type="entry name" value="Aldolase class I"/>
    <property type="match status" value="1"/>
</dbReference>
<sequence>MLQTHLLAFGITHLTDARYFAAWNADYLSFSIGPDGLSVEEFMAIREWVEGPTCVVEWRRGAGEPLTAEAVKAYGITHLLLDHDAPLPDLDGESLTLIRRIPVAGYQSAEDIGELLHATTGPVVLDFAAGGIAYEDLAEGSPFTIGELQRILGDRPAYLHIDLEAEDADAAAAVFHGLALRGSSEEKVGYKSFDDLDDLLEALE</sequence>
<dbReference type="Proteomes" id="UP000237662">
    <property type="component" value="Unassembled WGS sequence"/>
</dbReference>
<evidence type="ECO:0000313" key="2">
    <source>
        <dbReference type="Proteomes" id="UP000237662"/>
    </source>
</evidence>
<organism evidence="1 2">
    <name type="scientific">Neolewinella xylanilytica</name>
    <dbReference type="NCBI Taxonomy" id="1514080"/>
    <lineage>
        <taxon>Bacteria</taxon>
        <taxon>Pseudomonadati</taxon>
        <taxon>Bacteroidota</taxon>
        <taxon>Saprospiria</taxon>
        <taxon>Saprospirales</taxon>
        <taxon>Lewinellaceae</taxon>
        <taxon>Neolewinella</taxon>
    </lineage>
</organism>
<name>A0A2S6I715_9BACT</name>
<dbReference type="EMBL" id="PTJC01000005">
    <property type="protein sequence ID" value="PPK87294.1"/>
    <property type="molecule type" value="Genomic_DNA"/>
</dbReference>
<reference evidence="1 2" key="1">
    <citation type="submission" date="2018-02" db="EMBL/GenBank/DDBJ databases">
        <title>Genomic Encyclopedia of Archaeal and Bacterial Type Strains, Phase II (KMG-II): from individual species to whole genera.</title>
        <authorList>
            <person name="Goeker M."/>
        </authorList>
    </citation>
    <scope>NUCLEOTIDE SEQUENCE [LARGE SCALE GENOMIC DNA]</scope>
    <source>
        <strain evidence="1 2">DSM 29526</strain>
    </source>
</reference>
<comment type="caution">
    <text evidence="1">The sequence shown here is derived from an EMBL/GenBank/DDBJ whole genome shotgun (WGS) entry which is preliminary data.</text>
</comment>
<protein>
    <submittedName>
        <fullName evidence="1">Phosphoribosylanthranilate isomerase</fullName>
    </submittedName>
</protein>
<dbReference type="GO" id="GO:0016853">
    <property type="term" value="F:isomerase activity"/>
    <property type="evidence" value="ECO:0007669"/>
    <property type="project" value="UniProtKB-KW"/>
</dbReference>
<accession>A0A2S6I715</accession>
<dbReference type="RefSeq" id="WP_104417909.1">
    <property type="nucleotide sequence ID" value="NZ_PTJC01000005.1"/>
</dbReference>